<protein>
    <submittedName>
        <fullName evidence="2">Uncharacterized protein</fullName>
    </submittedName>
</protein>
<evidence type="ECO:0000313" key="2">
    <source>
        <dbReference type="EMBL" id="KAH3696245.1"/>
    </source>
</evidence>
<reference evidence="2" key="2">
    <citation type="submission" date="2020-11" db="EMBL/GenBank/DDBJ databases">
        <authorList>
            <person name="McCartney M.A."/>
            <person name="Auch B."/>
            <person name="Kono T."/>
            <person name="Mallez S."/>
            <person name="Becker A."/>
            <person name="Gohl D.M."/>
            <person name="Silverstein K.A.T."/>
            <person name="Koren S."/>
            <person name="Bechman K.B."/>
            <person name="Herman A."/>
            <person name="Abrahante J.E."/>
            <person name="Garbe J."/>
        </authorList>
    </citation>
    <scope>NUCLEOTIDE SEQUENCE</scope>
    <source>
        <strain evidence="2">Duluth1</strain>
        <tissue evidence="2">Whole animal</tissue>
    </source>
</reference>
<sequence length="83" mass="9007">MFGRKPKLPIDAVFETTDQPSSKTTKEYKKYAAATTPSATNTATTTAAPDVKPSKDLGAIPKTGSHHYPKYPTFYGEDNKANI</sequence>
<evidence type="ECO:0000313" key="3">
    <source>
        <dbReference type="Proteomes" id="UP000828390"/>
    </source>
</evidence>
<evidence type="ECO:0000256" key="1">
    <source>
        <dbReference type="SAM" id="MobiDB-lite"/>
    </source>
</evidence>
<name>A0A9D3Y9T5_DREPO</name>
<proteinExistence type="predicted"/>
<feature type="compositionally biased region" description="Low complexity" evidence="1">
    <location>
        <begin position="32"/>
        <end position="48"/>
    </location>
</feature>
<dbReference type="Proteomes" id="UP000828390">
    <property type="component" value="Unassembled WGS sequence"/>
</dbReference>
<dbReference type="EMBL" id="JAIWYP010000016">
    <property type="protein sequence ID" value="KAH3696245.1"/>
    <property type="molecule type" value="Genomic_DNA"/>
</dbReference>
<comment type="caution">
    <text evidence="2">The sequence shown here is derived from an EMBL/GenBank/DDBJ whole genome shotgun (WGS) entry which is preliminary data.</text>
</comment>
<accession>A0A9D3Y9T5</accession>
<feature type="region of interest" description="Disordered" evidence="1">
    <location>
        <begin position="32"/>
        <end position="83"/>
    </location>
</feature>
<gene>
    <name evidence="2" type="ORF">DPMN_083710</name>
</gene>
<organism evidence="2 3">
    <name type="scientific">Dreissena polymorpha</name>
    <name type="common">Zebra mussel</name>
    <name type="synonym">Mytilus polymorpha</name>
    <dbReference type="NCBI Taxonomy" id="45954"/>
    <lineage>
        <taxon>Eukaryota</taxon>
        <taxon>Metazoa</taxon>
        <taxon>Spiralia</taxon>
        <taxon>Lophotrochozoa</taxon>
        <taxon>Mollusca</taxon>
        <taxon>Bivalvia</taxon>
        <taxon>Autobranchia</taxon>
        <taxon>Heteroconchia</taxon>
        <taxon>Euheterodonta</taxon>
        <taxon>Imparidentia</taxon>
        <taxon>Neoheterodontei</taxon>
        <taxon>Myida</taxon>
        <taxon>Dreissenoidea</taxon>
        <taxon>Dreissenidae</taxon>
        <taxon>Dreissena</taxon>
    </lineage>
</organism>
<reference evidence="2" key="1">
    <citation type="journal article" date="2019" name="bioRxiv">
        <title>The Genome of the Zebra Mussel, Dreissena polymorpha: A Resource for Invasive Species Research.</title>
        <authorList>
            <person name="McCartney M.A."/>
            <person name="Auch B."/>
            <person name="Kono T."/>
            <person name="Mallez S."/>
            <person name="Zhang Y."/>
            <person name="Obille A."/>
            <person name="Becker A."/>
            <person name="Abrahante J.E."/>
            <person name="Garbe J."/>
            <person name="Badalamenti J.P."/>
            <person name="Herman A."/>
            <person name="Mangelson H."/>
            <person name="Liachko I."/>
            <person name="Sullivan S."/>
            <person name="Sone E.D."/>
            <person name="Koren S."/>
            <person name="Silverstein K.A.T."/>
            <person name="Beckman K.B."/>
            <person name="Gohl D.M."/>
        </authorList>
    </citation>
    <scope>NUCLEOTIDE SEQUENCE</scope>
    <source>
        <strain evidence="2">Duluth1</strain>
        <tissue evidence="2">Whole animal</tissue>
    </source>
</reference>
<dbReference type="AlphaFoldDB" id="A0A9D3Y9T5"/>
<keyword evidence="3" id="KW-1185">Reference proteome</keyword>